<evidence type="ECO:0000256" key="3">
    <source>
        <dbReference type="ARBA" id="ARBA00023125"/>
    </source>
</evidence>
<dbReference type="InterPro" id="IPR005119">
    <property type="entry name" value="LysR_subst-bd"/>
</dbReference>
<keyword evidence="3" id="KW-0238">DNA-binding</keyword>
<dbReference type="SUPFAM" id="SSF53850">
    <property type="entry name" value="Periplasmic binding protein-like II"/>
    <property type="match status" value="1"/>
</dbReference>
<dbReference type="PROSITE" id="PS50931">
    <property type="entry name" value="HTH_LYSR"/>
    <property type="match status" value="1"/>
</dbReference>
<keyword evidence="4" id="KW-0804">Transcription</keyword>
<comment type="similarity">
    <text evidence="1">Belongs to the LysR transcriptional regulatory family.</text>
</comment>
<feature type="domain" description="HTH lysR-type" evidence="5">
    <location>
        <begin position="4"/>
        <end position="61"/>
    </location>
</feature>
<keyword evidence="7" id="KW-1185">Reference proteome</keyword>
<dbReference type="RefSeq" id="WP_377799790.1">
    <property type="nucleotide sequence ID" value="NZ_JBHSLW010000029.1"/>
</dbReference>
<dbReference type="InterPro" id="IPR036390">
    <property type="entry name" value="WH_DNA-bd_sf"/>
</dbReference>
<dbReference type="SUPFAM" id="SSF46785">
    <property type="entry name" value="Winged helix' DNA-binding domain"/>
    <property type="match status" value="1"/>
</dbReference>
<reference evidence="7" key="1">
    <citation type="journal article" date="2019" name="Int. J. Syst. Evol. Microbiol.">
        <title>The Global Catalogue of Microorganisms (GCM) 10K type strain sequencing project: providing services to taxonomists for standard genome sequencing and annotation.</title>
        <authorList>
            <consortium name="The Broad Institute Genomics Platform"/>
            <consortium name="The Broad Institute Genome Sequencing Center for Infectious Disease"/>
            <person name="Wu L."/>
            <person name="Ma J."/>
        </authorList>
    </citation>
    <scope>NUCLEOTIDE SEQUENCE [LARGE SCALE GENOMIC DNA]</scope>
    <source>
        <strain evidence="7">NCAIM B.01391</strain>
    </source>
</reference>
<dbReference type="Proteomes" id="UP001596053">
    <property type="component" value="Unassembled WGS sequence"/>
</dbReference>
<name>A0ABW0IW14_9HYPH</name>
<evidence type="ECO:0000256" key="1">
    <source>
        <dbReference type="ARBA" id="ARBA00009437"/>
    </source>
</evidence>
<proteinExistence type="inferred from homology"/>
<evidence type="ECO:0000256" key="4">
    <source>
        <dbReference type="ARBA" id="ARBA00023163"/>
    </source>
</evidence>
<dbReference type="Gene3D" id="3.40.190.290">
    <property type="match status" value="1"/>
</dbReference>
<dbReference type="InterPro" id="IPR000847">
    <property type="entry name" value="LysR_HTH_N"/>
</dbReference>
<dbReference type="InterPro" id="IPR036388">
    <property type="entry name" value="WH-like_DNA-bd_sf"/>
</dbReference>
<organism evidence="6 7">
    <name type="scientific">Bosea eneae</name>
    <dbReference type="NCBI Taxonomy" id="151454"/>
    <lineage>
        <taxon>Bacteria</taxon>
        <taxon>Pseudomonadati</taxon>
        <taxon>Pseudomonadota</taxon>
        <taxon>Alphaproteobacteria</taxon>
        <taxon>Hyphomicrobiales</taxon>
        <taxon>Boseaceae</taxon>
        <taxon>Bosea</taxon>
    </lineage>
</organism>
<keyword evidence="2" id="KW-0805">Transcription regulation</keyword>
<dbReference type="Pfam" id="PF03466">
    <property type="entry name" value="LysR_substrate"/>
    <property type="match status" value="1"/>
</dbReference>
<dbReference type="EMBL" id="JBHSLW010000029">
    <property type="protein sequence ID" value="MFC5421489.1"/>
    <property type="molecule type" value="Genomic_DNA"/>
</dbReference>
<accession>A0ABW0IW14</accession>
<dbReference type="Gene3D" id="1.10.10.10">
    <property type="entry name" value="Winged helix-like DNA-binding domain superfamily/Winged helix DNA-binding domain"/>
    <property type="match status" value="1"/>
</dbReference>
<dbReference type="PRINTS" id="PR00039">
    <property type="entry name" value="HTHLYSR"/>
</dbReference>
<comment type="caution">
    <text evidence="6">The sequence shown here is derived from an EMBL/GenBank/DDBJ whole genome shotgun (WGS) entry which is preliminary data.</text>
</comment>
<protein>
    <submittedName>
        <fullName evidence="6">LysR family transcriptional regulator</fullName>
    </submittedName>
</protein>
<evidence type="ECO:0000256" key="2">
    <source>
        <dbReference type="ARBA" id="ARBA00023015"/>
    </source>
</evidence>
<dbReference type="PANTHER" id="PTHR30537:SF1">
    <property type="entry name" value="HTH-TYPE TRANSCRIPTIONAL REGULATOR PGRR"/>
    <property type="match status" value="1"/>
</dbReference>
<sequence>MRREDMADLAAFAVVVEERNYTRAATRLGLSQSALSQIIKRLEERLSVPLVARTTRSVAPTPAGERLWQTLAPMLRDLDQSLIALGEFRDKPSGTIRITSVEHAAKTILLPALAKLVADYPDINVEIVATYELSDVVAEGFDAGVRLGEHVSKDMVAVRMGPDIPMAIVAAPSYLRERPAPATPHDLASHRGVNLRLPTPGTVNAWRLVHDDREIRVRVEGPLVFNTIELILDAALAGLGIAYLPLDQVDAHLREGKLVRMLGEWTPPLPGYHLYYASRLQTSQAFRLLLNCPSSDDLRLSRRLRNGGSGSSGFEVMRPAADAASVSVGWSGA</sequence>
<gene>
    <name evidence="6" type="ORF">ACFPOB_18170</name>
</gene>
<dbReference type="PANTHER" id="PTHR30537">
    <property type="entry name" value="HTH-TYPE TRANSCRIPTIONAL REGULATOR"/>
    <property type="match status" value="1"/>
</dbReference>
<evidence type="ECO:0000259" key="5">
    <source>
        <dbReference type="PROSITE" id="PS50931"/>
    </source>
</evidence>
<evidence type="ECO:0000313" key="6">
    <source>
        <dbReference type="EMBL" id="MFC5421489.1"/>
    </source>
</evidence>
<dbReference type="CDD" id="cd08474">
    <property type="entry name" value="PBP2_CrgA_like_5"/>
    <property type="match status" value="1"/>
</dbReference>
<evidence type="ECO:0000313" key="7">
    <source>
        <dbReference type="Proteomes" id="UP001596053"/>
    </source>
</evidence>
<dbReference type="Pfam" id="PF00126">
    <property type="entry name" value="HTH_1"/>
    <property type="match status" value="1"/>
</dbReference>
<dbReference type="InterPro" id="IPR058163">
    <property type="entry name" value="LysR-type_TF_proteobact-type"/>
</dbReference>